<dbReference type="OrthoDB" id="10534132at2759"/>
<gene>
    <name evidence="1" type="ORF">AG1IA_05743</name>
</gene>
<reference evidence="1 2" key="1">
    <citation type="journal article" date="2013" name="Nat. Commun.">
        <title>The evolution and pathogenic mechanisms of the rice sheath blight pathogen.</title>
        <authorList>
            <person name="Zheng A."/>
            <person name="Lin R."/>
            <person name="Xu L."/>
            <person name="Qin P."/>
            <person name="Tang C."/>
            <person name="Ai P."/>
            <person name="Zhang D."/>
            <person name="Liu Y."/>
            <person name="Sun Z."/>
            <person name="Feng H."/>
            <person name="Wang Y."/>
            <person name="Chen Y."/>
            <person name="Liang X."/>
            <person name="Fu R."/>
            <person name="Li Q."/>
            <person name="Zhang J."/>
            <person name="Yu X."/>
            <person name="Xie Z."/>
            <person name="Ding L."/>
            <person name="Guan P."/>
            <person name="Tang J."/>
            <person name="Liang Y."/>
            <person name="Wang S."/>
            <person name="Deng Q."/>
            <person name="Li S."/>
            <person name="Zhu J."/>
            <person name="Wang L."/>
            <person name="Liu H."/>
            <person name="Li P."/>
        </authorList>
    </citation>
    <scope>NUCLEOTIDE SEQUENCE [LARGE SCALE GENOMIC DNA]</scope>
    <source>
        <strain evidence="2">AG-1 IA</strain>
    </source>
</reference>
<accession>L8WV60</accession>
<dbReference type="HOGENOM" id="CLU_1732714_0_0_1"/>
<dbReference type="AlphaFoldDB" id="L8WV60"/>
<dbReference type="EMBL" id="AFRT01001482">
    <property type="protein sequence ID" value="ELU40224.1"/>
    <property type="molecule type" value="Genomic_DNA"/>
</dbReference>
<proteinExistence type="predicted"/>
<protein>
    <submittedName>
        <fullName evidence="1">Uncharacterized protein</fullName>
    </submittedName>
</protein>
<comment type="caution">
    <text evidence="1">The sequence shown here is derived from an EMBL/GenBank/DDBJ whole genome shotgun (WGS) entry which is preliminary data.</text>
</comment>
<evidence type="ECO:0000313" key="1">
    <source>
        <dbReference type="EMBL" id="ELU40224.1"/>
    </source>
</evidence>
<organism evidence="1 2">
    <name type="scientific">Thanatephorus cucumeris (strain AG1-IA)</name>
    <name type="common">Rice sheath blight fungus</name>
    <name type="synonym">Rhizoctonia solani</name>
    <dbReference type="NCBI Taxonomy" id="983506"/>
    <lineage>
        <taxon>Eukaryota</taxon>
        <taxon>Fungi</taxon>
        <taxon>Dikarya</taxon>
        <taxon>Basidiomycota</taxon>
        <taxon>Agaricomycotina</taxon>
        <taxon>Agaricomycetes</taxon>
        <taxon>Cantharellales</taxon>
        <taxon>Ceratobasidiaceae</taxon>
        <taxon>Rhizoctonia</taxon>
        <taxon>Rhizoctonia solani AG-1</taxon>
    </lineage>
</organism>
<sequence>MSRKINRVQKARRRLWSKIDGSARGQVEPSGKVVLHVLRSRLTNTCSLIGSLSRLLIIGLMDEAWASEFDFIKLPVDQSRCCYFSFRRPSRPQHCGAVTLLRGVPRIGIHSPHSSNYSTSIMSSKPTSVECQGVKTTAGTCSYPACDCEKK</sequence>
<dbReference type="Proteomes" id="UP000011668">
    <property type="component" value="Unassembled WGS sequence"/>
</dbReference>
<evidence type="ECO:0000313" key="2">
    <source>
        <dbReference type="Proteomes" id="UP000011668"/>
    </source>
</evidence>
<name>L8WV60_THACA</name>
<keyword evidence="2" id="KW-1185">Reference proteome</keyword>